<dbReference type="Gene3D" id="1.10.132.110">
    <property type="entry name" value="Serum amyloid A protein"/>
    <property type="match status" value="1"/>
</dbReference>
<dbReference type="PANTHER" id="PTHR23424">
    <property type="entry name" value="SERUM AMYLOID A"/>
    <property type="match status" value="1"/>
</dbReference>
<dbReference type="GO" id="GO:0030593">
    <property type="term" value="P:neutrophil chemotaxis"/>
    <property type="evidence" value="ECO:0007669"/>
    <property type="project" value="Ensembl"/>
</dbReference>
<evidence type="ECO:0000256" key="2">
    <source>
        <dbReference type="RuleBase" id="RU000539"/>
    </source>
</evidence>
<reference evidence="5" key="2">
    <citation type="submission" date="2025-08" db="UniProtKB">
        <authorList>
            <consortium name="Ensembl"/>
        </authorList>
    </citation>
    <scope>IDENTIFICATION</scope>
</reference>
<dbReference type="PANTHER" id="PTHR23424:SF29">
    <property type="entry name" value="SERUM AMYLOID A PROTEIN"/>
    <property type="match status" value="1"/>
</dbReference>
<sequence>MKLLLAGLVLVLVVGSHAQWYKFPREAYQGSRDMWRAYSDMKEANWKNSDKYFHARGNYDAAQRGPGGRWAAEVISNARERVQGASGRGHEDTAADQEANRWGRHGEAHTPWWSGDPGPHVLPSPAGRSAPDLVPQLGPIAASGSQV</sequence>
<dbReference type="OrthoDB" id="6112826at2759"/>
<evidence type="ECO:0000313" key="5">
    <source>
        <dbReference type="Ensembl" id="ENSSFOP00015054458.1"/>
    </source>
</evidence>
<dbReference type="PRINTS" id="PR00306">
    <property type="entry name" value="SERUMAMYLOID"/>
</dbReference>
<name>A0A8C9TL33_SCLFO</name>
<dbReference type="AlphaFoldDB" id="A0A8C9TL33"/>
<dbReference type="SMART" id="SM00197">
    <property type="entry name" value="SAA"/>
    <property type="match status" value="1"/>
</dbReference>
<dbReference type="GO" id="GO:0048469">
    <property type="term" value="P:cell maturation"/>
    <property type="evidence" value="ECO:0007669"/>
    <property type="project" value="Ensembl"/>
</dbReference>
<dbReference type="GO" id="GO:0034364">
    <property type="term" value="C:high-density lipoprotein particle"/>
    <property type="evidence" value="ECO:0007669"/>
    <property type="project" value="UniProtKB-UniRule"/>
</dbReference>
<keyword evidence="4" id="KW-0732">Signal</keyword>
<evidence type="ECO:0000256" key="4">
    <source>
        <dbReference type="SAM" id="SignalP"/>
    </source>
</evidence>
<reference evidence="5" key="3">
    <citation type="submission" date="2025-09" db="UniProtKB">
        <authorList>
            <consortium name="Ensembl"/>
        </authorList>
    </citation>
    <scope>IDENTIFICATION</scope>
</reference>
<dbReference type="InterPro" id="IPR000096">
    <property type="entry name" value="Serum_amyloid_A"/>
</dbReference>
<comment type="function">
    <text evidence="2">Major acute phase reactant. Apolipoprotein of the HDL complex.</text>
</comment>
<dbReference type="FunFam" id="1.10.132.110:FF:000002">
    <property type="entry name" value="Amyloid protein A"/>
    <property type="match status" value="1"/>
</dbReference>
<evidence type="ECO:0000313" key="6">
    <source>
        <dbReference type="Proteomes" id="UP000694397"/>
    </source>
</evidence>
<dbReference type="GO" id="GO:0001780">
    <property type="term" value="P:neutrophil homeostasis"/>
    <property type="evidence" value="ECO:0007669"/>
    <property type="project" value="Ensembl"/>
</dbReference>
<feature type="compositionally biased region" description="Basic and acidic residues" evidence="3">
    <location>
        <begin position="81"/>
        <end position="108"/>
    </location>
</feature>
<keyword evidence="2" id="KW-0345">HDL</keyword>
<dbReference type="Proteomes" id="UP000694397">
    <property type="component" value="Chromosome 11"/>
</dbReference>
<dbReference type="Pfam" id="PF00277">
    <property type="entry name" value="SAA"/>
    <property type="match status" value="1"/>
</dbReference>
<protein>
    <recommendedName>
        <fullName evidence="2">Serum amyloid A protein</fullName>
    </recommendedName>
</protein>
<evidence type="ECO:0000256" key="1">
    <source>
        <dbReference type="ARBA" id="ARBA00007745"/>
    </source>
</evidence>
<dbReference type="InterPro" id="IPR052464">
    <property type="entry name" value="Synovial_Prolif_Regulator"/>
</dbReference>
<dbReference type="GeneTree" id="ENSGT00390000004737"/>
<dbReference type="GO" id="GO:0006953">
    <property type="term" value="P:acute-phase response"/>
    <property type="evidence" value="ECO:0007669"/>
    <property type="project" value="UniProtKB-UniRule"/>
</dbReference>
<dbReference type="PROSITE" id="PS00992">
    <property type="entry name" value="SAA"/>
    <property type="match status" value="1"/>
</dbReference>
<feature type="region of interest" description="Disordered" evidence="3">
    <location>
        <begin position="81"/>
        <end position="147"/>
    </location>
</feature>
<reference evidence="5 6" key="1">
    <citation type="submission" date="2019-04" db="EMBL/GenBank/DDBJ databases">
        <authorList>
            <consortium name="Wellcome Sanger Institute Data Sharing"/>
        </authorList>
    </citation>
    <scope>NUCLEOTIDE SEQUENCE [LARGE SCALE GENOMIC DNA]</scope>
</reference>
<accession>A0A8C9TL33</accession>
<dbReference type="Ensembl" id="ENSSFOT00015075772.1">
    <property type="protein sequence ID" value="ENSSFOP00015054458.1"/>
    <property type="gene ID" value="ENSSFOG00015010954.2"/>
</dbReference>
<dbReference type="GO" id="GO:0070944">
    <property type="term" value="P:neutrophil-mediated killing of bacterium"/>
    <property type="evidence" value="ECO:0007669"/>
    <property type="project" value="Ensembl"/>
</dbReference>
<comment type="similarity">
    <text evidence="1 2">Belongs to the SAA family.</text>
</comment>
<keyword evidence="6" id="KW-1185">Reference proteome</keyword>
<organism evidence="5 6">
    <name type="scientific">Scleropages formosus</name>
    <name type="common">Asian bonytongue</name>
    <name type="synonym">Osteoglossum formosum</name>
    <dbReference type="NCBI Taxonomy" id="113540"/>
    <lineage>
        <taxon>Eukaryota</taxon>
        <taxon>Metazoa</taxon>
        <taxon>Chordata</taxon>
        <taxon>Craniata</taxon>
        <taxon>Vertebrata</taxon>
        <taxon>Euteleostomi</taxon>
        <taxon>Actinopterygii</taxon>
        <taxon>Neopterygii</taxon>
        <taxon>Teleostei</taxon>
        <taxon>Osteoglossocephala</taxon>
        <taxon>Osteoglossomorpha</taxon>
        <taxon>Osteoglossiformes</taxon>
        <taxon>Osteoglossidae</taxon>
        <taxon>Scleropages</taxon>
    </lineage>
</organism>
<gene>
    <name evidence="5" type="primary">SAA2</name>
    <name evidence="5" type="synonym">saa</name>
</gene>
<evidence type="ECO:0000256" key="3">
    <source>
        <dbReference type="SAM" id="MobiDB-lite"/>
    </source>
</evidence>
<proteinExistence type="inferred from homology"/>
<feature type="chain" id="PRO_5034383456" description="Serum amyloid A protein" evidence="4">
    <location>
        <begin position="19"/>
        <end position="147"/>
    </location>
</feature>
<keyword evidence="2" id="KW-0011">Acute phase</keyword>
<feature type="signal peptide" evidence="4">
    <location>
        <begin position="1"/>
        <end position="18"/>
    </location>
</feature>